<dbReference type="SMART" id="SM00304">
    <property type="entry name" value="HAMP"/>
    <property type="match status" value="1"/>
</dbReference>
<dbReference type="RefSeq" id="WP_144352210.1">
    <property type="nucleotide sequence ID" value="NZ_CP036259.1"/>
</dbReference>
<keyword evidence="3 9" id="KW-0812">Transmembrane</keyword>
<dbReference type="InterPro" id="IPR003660">
    <property type="entry name" value="HAMP_dom"/>
</dbReference>
<protein>
    <submittedName>
        <fullName evidence="12">Methyl-accepting chemotaxis protein (MCP) signaling domain protein</fullName>
    </submittedName>
</protein>
<dbReference type="InterPro" id="IPR029151">
    <property type="entry name" value="Sensor-like_sf"/>
</dbReference>
<feature type="transmembrane region" description="Helical" evidence="9">
    <location>
        <begin position="274"/>
        <end position="296"/>
    </location>
</feature>
<dbReference type="Gene3D" id="6.10.340.10">
    <property type="match status" value="1"/>
</dbReference>
<dbReference type="Gene3D" id="1.10.287.950">
    <property type="entry name" value="Methyl-accepting chemotaxis protein"/>
    <property type="match status" value="1"/>
</dbReference>
<dbReference type="SUPFAM" id="SSF58104">
    <property type="entry name" value="Methyl-accepting chemotaxis protein (MCP) signaling domain"/>
    <property type="match status" value="2"/>
</dbReference>
<comment type="subcellular location">
    <subcellularLocation>
        <location evidence="1">Cell membrane</location>
        <topology evidence="1">Multi-pass membrane protein</topology>
    </subcellularLocation>
</comment>
<dbReference type="KEGG" id="sted:SPTER_43090"/>
<sequence>MFQSIQFKQSLYTGLIILVISVLLLAASSYFLFEYTDGVNRDAAIQGVAGLSLELEDCRERVSTASALVAGRPDIRQALVAQDPAAAMQAVAGMSSQGKVSFVQVLDSQGRSVASDGKAITSQAVVKAVQQGQTTAYYEAIPGQVVMSVAVVPVKSTDGSVVGAVVSGTIVSEDVFVDRVKAVHKVDTTIFAGDVRVATTIEQDGKRVVGTKLDSNIATAVLSNKMSFAGNANILGMPYVTYYQPLLGSDQQPVGVLFAGKSEVEAVTVRNKSLLTMGAVGFVIFVVGIVFSAWVARKLTKPLQELTALMQYVGQGDLTVRAEVKSQDEIGRLTQSFNSMIANQGELVGAVMRASQEIASASEHLAASSEEMSSTVNEVAGSIGKVAGNSKSGESAAEKAAQVLVQLASLIALAKERAVSAQDVSAMASQAAANGQSTVSGTIASITAMQSKILETEELIGKLNDYSSQIGVITETITGIAAQTNLLALNAAIEAARAGEAGRGFAVVAEEVRKLAEQSSKGAQDVGALLSKVTDSTTLAVAAAQQSRAGMEQVVKSTDAASSALERILTAAGETVTDINQIMQVADEEVATSNQIVALIDSLTDGLQETAGLSKDVATAAEQTAAAVETVAASAEELTSMAAELKDMVVRFKV</sequence>
<dbReference type="EMBL" id="CP036259">
    <property type="protein sequence ID" value="QDR82868.1"/>
    <property type="molecule type" value="Genomic_DNA"/>
</dbReference>
<dbReference type="OrthoDB" id="9814363at2"/>
<dbReference type="SMART" id="SM00283">
    <property type="entry name" value="MA"/>
    <property type="match status" value="1"/>
</dbReference>
<evidence type="ECO:0000256" key="9">
    <source>
        <dbReference type="SAM" id="Phobius"/>
    </source>
</evidence>
<evidence type="ECO:0000256" key="2">
    <source>
        <dbReference type="ARBA" id="ARBA00022475"/>
    </source>
</evidence>
<dbReference type="PROSITE" id="PS50885">
    <property type="entry name" value="HAMP"/>
    <property type="match status" value="1"/>
</dbReference>
<keyword evidence="6 8" id="KW-0807">Transducer</keyword>
<dbReference type="CDD" id="cd06225">
    <property type="entry name" value="HAMP"/>
    <property type="match status" value="1"/>
</dbReference>
<evidence type="ECO:0000313" key="12">
    <source>
        <dbReference type="EMBL" id="QDR82868.1"/>
    </source>
</evidence>
<accession>A0A517DZX4</accession>
<evidence type="ECO:0000256" key="7">
    <source>
        <dbReference type="ARBA" id="ARBA00029447"/>
    </source>
</evidence>
<gene>
    <name evidence="12" type="ORF">SPTER_43090</name>
</gene>
<proteinExistence type="inferred from homology"/>
<evidence type="ECO:0000256" key="6">
    <source>
        <dbReference type="ARBA" id="ARBA00023224"/>
    </source>
</evidence>
<dbReference type="InterPro" id="IPR033463">
    <property type="entry name" value="sCache_3"/>
</dbReference>
<dbReference type="Pfam" id="PF00672">
    <property type="entry name" value="HAMP"/>
    <property type="match status" value="1"/>
</dbReference>
<reference evidence="12 13" key="1">
    <citation type="submission" date="2019-02" db="EMBL/GenBank/DDBJ databases">
        <title>Closed genome of Sporomusa termitida DSM 4440.</title>
        <authorList>
            <person name="Poehlein A."/>
            <person name="Daniel R."/>
        </authorList>
    </citation>
    <scope>NUCLEOTIDE SEQUENCE [LARGE SCALE GENOMIC DNA]</scope>
    <source>
        <strain evidence="12 13">DSM 4440</strain>
    </source>
</reference>
<dbReference type="InterPro" id="IPR004089">
    <property type="entry name" value="MCPsignal_dom"/>
</dbReference>
<evidence type="ECO:0000256" key="8">
    <source>
        <dbReference type="PROSITE-ProRule" id="PRU00284"/>
    </source>
</evidence>
<dbReference type="SUPFAM" id="SSF103190">
    <property type="entry name" value="Sensory domain-like"/>
    <property type="match status" value="2"/>
</dbReference>
<keyword evidence="5 9" id="KW-0472">Membrane</keyword>
<dbReference type="PROSITE" id="PS50111">
    <property type="entry name" value="CHEMOTAXIS_TRANSDUC_2"/>
    <property type="match status" value="1"/>
</dbReference>
<dbReference type="Gene3D" id="3.30.450.20">
    <property type="entry name" value="PAS domain"/>
    <property type="match status" value="1"/>
</dbReference>
<evidence type="ECO:0000256" key="3">
    <source>
        <dbReference type="ARBA" id="ARBA00022692"/>
    </source>
</evidence>
<organism evidence="12 13">
    <name type="scientific">Sporomusa termitida</name>
    <dbReference type="NCBI Taxonomy" id="2377"/>
    <lineage>
        <taxon>Bacteria</taxon>
        <taxon>Bacillati</taxon>
        <taxon>Bacillota</taxon>
        <taxon>Negativicutes</taxon>
        <taxon>Selenomonadales</taxon>
        <taxon>Sporomusaceae</taxon>
        <taxon>Sporomusa</taxon>
    </lineage>
</organism>
<dbReference type="GO" id="GO:0007165">
    <property type="term" value="P:signal transduction"/>
    <property type="evidence" value="ECO:0007669"/>
    <property type="project" value="UniProtKB-KW"/>
</dbReference>
<feature type="domain" description="HAMP" evidence="11">
    <location>
        <begin position="297"/>
        <end position="349"/>
    </location>
</feature>
<name>A0A517DZX4_9FIRM</name>
<keyword evidence="2" id="KW-1003">Cell membrane</keyword>
<dbReference type="AlphaFoldDB" id="A0A517DZX4"/>
<keyword evidence="13" id="KW-1185">Reference proteome</keyword>
<dbReference type="Pfam" id="PF00015">
    <property type="entry name" value="MCPsignal"/>
    <property type="match status" value="1"/>
</dbReference>
<dbReference type="Pfam" id="PF17202">
    <property type="entry name" value="sCache_3_3"/>
    <property type="match status" value="1"/>
</dbReference>
<comment type="similarity">
    <text evidence="7">Belongs to the methyl-accepting chemotaxis (MCP) protein family.</text>
</comment>
<dbReference type="PANTHER" id="PTHR32089:SF112">
    <property type="entry name" value="LYSOZYME-LIKE PROTEIN-RELATED"/>
    <property type="match status" value="1"/>
</dbReference>
<dbReference type="GO" id="GO:0005886">
    <property type="term" value="C:plasma membrane"/>
    <property type="evidence" value="ECO:0007669"/>
    <property type="project" value="UniProtKB-SubCell"/>
</dbReference>
<dbReference type="Proteomes" id="UP000320776">
    <property type="component" value="Chromosome"/>
</dbReference>
<evidence type="ECO:0000259" key="10">
    <source>
        <dbReference type="PROSITE" id="PS50111"/>
    </source>
</evidence>
<feature type="domain" description="Methyl-accepting transducer" evidence="10">
    <location>
        <begin position="368"/>
        <end position="604"/>
    </location>
</feature>
<evidence type="ECO:0000256" key="1">
    <source>
        <dbReference type="ARBA" id="ARBA00004651"/>
    </source>
</evidence>
<keyword evidence="4 9" id="KW-1133">Transmembrane helix</keyword>
<evidence type="ECO:0000259" key="11">
    <source>
        <dbReference type="PROSITE" id="PS50885"/>
    </source>
</evidence>
<evidence type="ECO:0000313" key="13">
    <source>
        <dbReference type="Proteomes" id="UP000320776"/>
    </source>
</evidence>
<feature type="transmembrane region" description="Helical" evidence="9">
    <location>
        <begin position="12"/>
        <end position="33"/>
    </location>
</feature>
<evidence type="ECO:0000256" key="5">
    <source>
        <dbReference type="ARBA" id="ARBA00023136"/>
    </source>
</evidence>
<dbReference type="PANTHER" id="PTHR32089">
    <property type="entry name" value="METHYL-ACCEPTING CHEMOTAXIS PROTEIN MCPB"/>
    <property type="match status" value="1"/>
</dbReference>
<evidence type="ECO:0000256" key="4">
    <source>
        <dbReference type="ARBA" id="ARBA00022989"/>
    </source>
</evidence>